<dbReference type="PANTHER" id="PTHR11406:SF23">
    <property type="entry name" value="PHOSPHOGLYCERATE KINASE 1, CHLOROPLASTIC-RELATED"/>
    <property type="match status" value="1"/>
</dbReference>
<name>A0A7J3ZLW1_9CREN</name>
<evidence type="ECO:0000256" key="15">
    <source>
        <dbReference type="PIRSR" id="PIRSR000724-2"/>
    </source>
</evidence>
<evidence type="ECO:0000256" key="13">
    <source>
        <dbReference type="HAMAP-Rule" id="MF_00145"/>
    </source>
</evidence>
<dbReference type="PRINTS" id="PR00477">
    <property type="entry name" value="PHGLYCKINASE"/>
</dbReference>
<dbReference type="SUPFAM" id="SSF53748">
    <property type="entry name" value="Phosphoglycerate kinase"/>
    <property type="match status" value="1"/>
</dbReference>
<evidence type="ECO:0000313" key="17">
    <source>
        <dbReference type="EMBL" id="HHQ80892.1"/>
    </source>
</evidence>
<gene>
    <name evidence="13 17" type="primary">pgk</name>
    <name evidence="17" type="ORF">ENM78_05535</name>
</gene>
<comment type="subunit">
    <text evidence="13">Monomer.</text>
</comment>
<accession>A0A7J3ZLW1</accession>
<dbReference type="PROSITE" id="PS00111">
    <property type="entry name" value="PGLYCERATE_KINASE"/>
    <property type="match status" value="1"/>
</dbReference>
<protein>
    <recommendedName>
        <fullName evidence="6 13">Phosphoglycerate kinase</fullName>
        <ecNumber evidence="5 13">2.7.2.3</ecNumber>
    </recommendedName>
</protein>
<evidence type="ECO:0000256" key="11">
    <source>
        <dbReference type="ARBA" id="ARBA00022840"/>
    </source>
</evidence>
<comment type="caution">
    <text evidence="13">Lacks conserved residue(s) required for the propagation of feature annotation.</text>
</comment>
<dbReference type="InterPro" id="IPR036043">
    <property type="entry name" value="Phosphoglycerate_kinase_sf"/>
</dbReference>
<dbReference type="Gene3D" id="3.40.50.1260">
    <property type="entry name" value="Phosphoglycerate kinase, N-terminal domain"/>
    <property type="match status" value="2"/>
</dbReference>
<evidence type="ECO:0000256" key="3">
    <source>
        <dbReference type="ARBA" id="ARBA00004838"/>
    </source>
</evidence>
<feature type="binding site" evidence="14">
    <location>
        <position position="113"/>
    </location>
    <ligand>
        <name>(2R)-3-phosphoglycerate</name>
        <dbReference type="ChEBI" id="CHEBI:58272"/>
    </ligand>
</feature>
<dbReference type="GO" id="GO:0005524">
    <property type="term" value="F:ATP binding"/>
    <property type="evidence" value="ECO:0007669"/>
    <property type="project" value="UniProtKB-KW"/>
</dbReference>
<evidence type="ECO:0000256" key="7">
    <source>
        <dbReference type="ARBA" id="ARBA00022490"/>
    </source>
</evidence>
<dbReference type="GO" id="GO:0004618">
    <property type="term" value="F:phosphoglycerate kinase activity"/>
    <property type="evidence" value="ECO:0007669"/>
    <property type="project" value="UniProtKB-UniRule"/>
</dbReference>
<dbReference type="GO" id="GO:0005829">
    <property type="term" value="C:cytosol"/>
    <property type="evidence" value="ECO:0007669"/>
    <property type="project" value="TreeGrafter"/>
</dbReference>
<reference evidence="17" key="1">
    <citation type="journal article" date="2020" name="mSystems">
        <title>Genome- and Community-Level Interaction Insights into Carbon Utilization and Element Cycling Functions of Hydrothermarchaeota in Hydrothermal Sediment.</title>
        <authorList>
            <person name="Zhou Z."/>
            <person name="Liu Y."/>
            <person name="Xu W."/>
            <person name="Pan J."/>
            <person name="Luo Z.H."/>
            <person name="Li M."/>
        </authorList>
    </citation>
    <scope>NUCLEOTIDE SEQUENCE [LARGE SCALE GENOMIC DNA]</scope>
    <source>
        <strain evidence="17">SpSt-1116</strain>
    </source>
</reference>
<feature type="binding site" evidence="13">
    <location>
        <position position="113"/>
    </location>
    <ligand>
        <name>substrate</name>
    </ligand>
</feature>
<dbReference type="FunFam" id="3.40.50.1260:FF:000006">
    <property type="entry name" value="Phosphoglycerate kinase"/>
    <property type="match status" value="1"/>
</dbReference>
<dbReference type="UniPathway" id="UPA00109">
    <property type="reaction ID" value="UER00185"/>
</dbReference>
<organism evidence="17">
    <name type="scientific">Fervidicoccus fontis</name>
    <dbReference type="NCBI Taxonomy" id="683846"/>
    <lineage>
        <taxon>Archaea</taxon>
        <taxon>Thermoproteota</taxon>
        <taxon>Thermoprotei</taxon>
        <taxon>Fervidicoccales</taxon>
        <taxon>Fervidicoccaceae</taxon>
        <taxon>Fervidicoccus</taxon>
    </lineage>
</organism>
<dbReference type="AlphaFoldDB" id="A0A7J3ZLW1"/>
<keyword evidence="10 13" id="KW-0418">Kinase</keyword>
<comment type="pathway">
    <text evidence="3 13">Carbohydrate degradation; glycolysis; pyruvate from D-glyceraldehyde 3-phosphate: step 2/5.</text>
</comment>
<dbReference type="HAMAP" id="MF_00145">
    <property type="entry name" value="Phosphoglyc_kinase"/>
    <property type="match status" value="1"/>
</dbReference>
<comment type="catalytic activity">
    <reaction evidence="1 13 16">
        <text>(2R)-3-phosphoglycerate + ATP = (2R)-3-phospho-glyceroyl phosphate + ADP</text>
        <dbReference type="Rhea" id="RHEA:14801"/>
        <dbReference type="ChEBI" id="CHEBI:30616"/>
        <dbReference type="ChEBI" id="CHEBI:57604"/>
        <dbReference type="ChEBI" id="CHEBI:58272"/>
        <dbReference type="ChEBI" id="CHEBI:456216"/>
        <dbReference type="EC" id="2.7.2.3"/>
    </reaction>
</comment>
<keyword evidence="8 13" id="KW-0808">Transferase</keyword>
<dbReference type="GO" id="GO:0006094">
    <property type="term" value="P:gluconeogenesis"/>
    <property type="evidence" value="ECO:0007669"/>
    <property type="project" value="TreeGrafter"/>
</dbReference>
<comment type="similarity">
    <text evidence="4 13 16">Belongs to the phosphoglycerate kinase family.</text>
</comment>
<proteinExistence type="inferred from homology"/>
<evidence type="ECO:0000256" key="4">
    <source>
        <dbReference type="ARBA" id="ARBA00008982"/>
    </source>
</evidence>
<comment type="caution">
    <text evidence="17">The sequence shown here is derived from an EMBL/GenBank/DDBJ whole genome shotgun (WGS) entry which is preliminary data.</text>
</comment>
<dbReference type="Pfam" id="PF00162">
    <property type="entry name" value="PGK"/>
    <property type="match status" value="1"/>
</dbReference>
<dbReference type="EMBL" id="DRZC01000076">
    <property type="protein sequence ID" value="HHQ80892.1"/>
    <property type="molecule type" value="Genomic_DNA"/>
</dbReference>
<dbReference type="FunFam" id="3.40.50.1260:FF:000012">
    <property type="entry name" value="Phosphoglycerate kinase"/>
    <property type="match status" value="1"/>
</dbReference>
<dbReference type="InterPro" id="IPR015911">
    <property type="entry name" value="Phosphoglycerate_kinase_CS"/>
</dbReference>
<dbReference type="GO" id="GO:0006096">
    <property type="term" value="P:glycolytic process"/>
    <property type="evidence" value="ECO:0007669"/>
    <property type="project" value="UniProtKB-UniRule"/>
</dbReference>
<evidence type="ECO:0000256" key="2">
    <source>
        <dbReference type="ARBA" id="ARBA00004496"/>
    </source>
</evidence>
<sequence length="404" mass="44389">MDDLDLDSKHVLIRLDLNVPVDPKSGEILDDSRLRAHIPTLKELIERGCSVVAVSHQGRPGMSDFLELKKHSELLGKILGREVHWIDDVMGPAARGRIKELGSGEILLLDNIRFVSEESIEAEPEKHAKSFLVQRLYKLFDAYVNDAFATAHRSHASIVGFPLVLPSAAGRLMEREIKALARIFDPEERPMIFVLGGSKVHDTIRIIENLVRKNVAERILTTGLIAELFLVAKGVNLGRENMNVLEEMGVLSLVPRARRLLLQGAPIETPIDFKVEKQNNSVVESPPHRVEGIIKDIGEATANMYAELMKDAKLIVIRGPAGVIEDPRFKNGTRAIVKSAIENVNAFTILGGGHLSAIADELGVKGENLHVSTGGGALLLFLAGERLPALEALRISAEKFLGWK</sequence>
<evidence type="ECO:0000256" key="10">
    <source>
        <dbReference type="ARBA" id="ARBA00022777"/>
    </source>
</evidence>
<dbReference type="EC" id="2.7.2.3" evidence="5 13"/>
<feature type="binding site" evidence="13 14">
    <location>
        <begin position="56"/>
        <end position="59"/>
    </location>
    <ligand>
        <name>substrate</name>
    </ligand>
</feature>
<feature type="binding site" evidence="13">
    <location>
        <begin position="352"/>
        <end position="355"/>
    </location>
    <ligand>
        <name>ATP</name>
        <dbReference type="ChEBI" id="CHEBI:30616"/>
    </ligand>
</feature>
<evidence type="ECO:0000256" key="8">
    <source>
        <dbReference type="ARBA" id="ARBA00022679"/>
    </source>
</evidence>
<dbReference type="InterPro" id="IPR015824">
    <property type="entry name" value="Phosphoglycerate_kinase_N"/>
</dbReference>
<evidence type="ECO:0000256" key="14">
    <source>
        <dbReference type="PIRSR" id="PIRSR000724-1"/>
    </source>
</evidence>
<evidence type="ECO:0000256" key="1">
    <source>
        <dbReference type="ARBA" id="ARBA00000642"/>
    </source>
</evidence>
<evidence type="ECO:0000256" key="12">
    <source>
        <dbReference type="ARBA" id="ARBA00023152"/>
    </source>
</evidence>
<dbReference type="GO" id="GO:0043531">
    <property type="term" value="F:ADP binding"/>
    <property type="evidence" value="ECO:0007669"/>
    <property type="project" value="TreeGrafter"/>
</dbReference>
<evidence type="ECO:0000256" key="5">
    <source>
        <dbReference type="ARBA" id="ARBA00013061"/>
    </source>
</evidence>
<feature type="binding site" evidence="14">
    <location>
        <position position="153"/>
    </location>
    <ligand>
        <name>(2R)-3-phosphoglycerate</name>
        <dbReference type="ChEBI" id="CHEBI:58272"/>
    </ligand>
</feature>
<dbReference type="PIRSF" id="PIRSF000724">
    <property type="entry name" value="Pgk"/>
    <property type="match status" value="1"/>
</dbReference>
<comment type="subcellular location">
    <subcellularLocation>
        <location evidence="2 13">Cytoplasm</location>
    </subcellularLocation>
</comment>
<dbReference type="InterPro" id="IPR001576">
    <property type="entry name" value="Phosphoglycerate_kinase"/>
</dbReference>
<dbReference type="PANTHER" id="PTHR11406">
    <property type="entry name" value="PHOSPHOGLYCERATE KINASE"/>
    <property type="match status" value="1"/>
</dbReference>
<keyword evidence="12 13" id="KW-0324">Glycolysis</keyword>
<feature type="binding site" evidence="14">
    <location>
        <position position="33"/>
    </location>
    <ligand>
        <name>(2R)-3-phosphoglycerate</name>
        <dbReference type="ChEBI" id="CHEBI:58272"/>
    </ligand>
</feature>
<evidence type="ECO:0000256" key="9">
    <source>
        <dbReference type="ARBA" id="ARBA00022741"/>
    </source>
</evidence>
<evidence type="ECO:0000256" key="6">
    <source>
        <dbReference type="ARBA" id="ARBA00016471"/>
    </source>
</evidence>
<feature type="binding site" evidence="13 14">
    <location>
        <begin position="16"/>
        <end position="18"/>
    </location>
    <ligand>
        <name>substrate</name>
    </ligand>
</feature>
<keyword evidence="7 13" id="KW-0963">Cytoplasm</keyword>
<keyword evidence="11 13" id="KW-0067">ATP-binding</keyword>
<feature type="binding site" evidence="13 15">
    <location>
        <position position="325"/>
    </location>
    <ligand>
        <name>ATP</name>
        <dbReference type="ChEBI" id="CHEBI:30616"/>
    </ligand>
</feature>
<feature type="binding site" evidence="13">
    <location>
        <position position="33"/>
    </location>
    <ligand>
        <name>substrate</name>
    </ligand>
</feature>
<keyword evidence="9 13" id="KW-0547">Nucleotide-binding</keyword>
<feature type="binding site" evidence="13">
    <location>
        <position position="153"/>
    </location>
    <ligand>
        <name>substrate</name>
    </ligand>
</feature>
<evidence type="ECO:0000256" key="16">
    <source>
        <dbReference type="RuleBase" id="RU000532"/>
    </source>
</evidence>